<comment type="caution">
    <text evidence="2">The sequence shown here is derived from an EMBL/GenBank/DDBJ whole genome shotgun (WGS) entry which is preliminary data.</text>
</comment>
<sequence length="186" mass="21593">MLLKTKIDLFKKNLFLCLFLIMGSFAATLNAAEDKVLKLPDGPIVFRGKELLFTNSYTASEFEEKFGKSDRIENLNSEEWIIFYKKEKIKFYFKNNYLQCLSAELSFFDAVELKKLKISNGDSYLKIRNELKDKNIPFIVTEVPKKTFTITCFLLHVNTISTKIDIVFSANGKQKVIKIIYEPDMI</sequence>
<gene>
    <name evidence="2" type="ORF">HMPREF9726_00475</name>
</gene>
<dbReference type="PATRIC" id="fig|999432.5.peg.492"/>
<feature type="signal peptide" evidence="1">
    <location>
        <begin position="1"/>
        <end position="26"/>
    </location>
</feature>
<feature type="chain" id="PRO_5002393691" description="Outer membrane lipoprotein carrier protein LolA" evidence="1">
    <location>
        <begin position="27"/>
        <end position="186"/>
    </location>
</feature>
<dbReference type="RefSeq" id="WP_002683138.1">
    <property type="nucleotide sequence ID" value="NZ_CM001795.1"/>
</dbReference>
<evidence type="ECO:0008006" key="3">
    <source>
        <dbReference type="Google" id="ProtNLM"/>
    </source>
</evidence>
<evidence type="ECO:0000313" key="2">
    <source>
        <dbReference type="EMBL" id="EMB35437.1"/>
    </source>
</evidence>
<evidence type="ECO:0000256" key="1">
    <source>
        <dbReference type="SAM" id="SignalP"/>
    </source>
</evidence>
<reference evidence="2" key="1">
    <citation type="submission" date="2012-01" db="EMBL/GenBank/DDBJ databases">
        <title>The Genome Sequence of Treponema denticola H-22.</title>
        <authorList>
            <consortium name="The Broad Institute Genome Sequencing Platform"/>
            <person name="Earl A."/>
            <person name="Ward D."/>
            <person name="Feldgarden M."/>
            <person name="Gevers D."/>
            <person name="Blanton J.M."/>
            <person name="Fenno C.J."/>
            <person name="Baranova O.V."/>
            <person name="Mathney J."/>
            <person name="Dewhirst F.E."/>
            <person name="Izard J."/>
            <person name="Young S.K."/>
            <person name="Zeng Q."/>
            <person name="Gargeya S."/>
            <person name="Fitzgerald M."/>
            <person name="Haas B."/>
            <person name="Abouelleil A."/>
            <person name="Alvarado L."/>
            <person name="Arachchi H.M."/>
            <person name="Berlin A."/>
            <person name="Chapman S.B."/>
            <person name="Gearin G."/>
            <person name="Goldberg J."/>
            <person name="Griggs A."/>
            <person name="Gujja S."/>
            <person name="Hansen M."/>
            <person name="Heiman D."/>
            <person name="Howarth C."/>
            <person name="Larimer J."/>
            <person name="Lui A."/>
            <person name="MacDonald P.J.P."/>
            <person name="McCowen C."/>
            <person name="Montmayeur A."/>
            <person name="Murphy C."/>
            <person name="Neiman D."/>
            <person name="Pearson M."/>
            <person name="Priest M."/>
            <person name="Roberts A."/>
            <person name="Saif S."/>
            <person name="Shea T."/>
            <person name="Sisk P."/>
            <person name="Stolte C."/>
            <person name="Sykes S."/>
            <person name="Wortman J."/>
            <person name="Nusbaum C."/>
            <person name="Birren B."/>
        </authorList>
    </citation>
    <scope>NUCLEOTIDE SEQUENCE [LARGE SCALE GENOMIC DNA]</scope>
    <source>
        <strain evidence="2">H-22</strain>
    </source>
</reference>
<dbReference type="EMBL" id="AGDV01000002">
    <property type="protein sequence ID" value="EMB35437.1"/>
    <property type="molecule type" value="Genomic_DNA"/>
</dbReference>
<dbReference type="Proteomes" id="UP000011705">
    <property type="component" value="Chromosome"/>
</dbReference>
<dbReference type="HOGENOM" id="CLU_122423_0_0_12"/>
<proteinExistence type="predicted"/>
<dbReference type="AlphaFoldDB" id="A0A0E2EJR1"/>
<keyword evidence="1" id="KW-0732">Signal</keyword>
<name>A0A0E2EJR1_TREDN</name>
<organism evidence="2">
    <name type="scientific">Treponema denticola H-22</name>
    <dbReference type="NCBI Taxonomy" id="999432"/>
    <lineage>
        <taxon>Bacteria</taxon>
        <taxon>Pseudomonadati</taxon>
        <taxon>Spirochaetota</taxon>
        <taxon>Spirochaetia</taxon>
        <taxon>Spirochaetales</taxon>
        <taxon>Treponemataceae</taxon>
        <taxon>Treponema</taxon>
    </lineage>
</organism>
<accession>A0A0E2EJR1</accession>
<protein>
    <recommendedName>
        <fullName evidence="3">Outer membrane lipoprotein carrier protein LolA</fullName>
    </recommendedName>
</protein>